<name>A0A0C1TWM2_9CLOT</name>
<sequence length="245" mass="27593">MIISNILNFKKGSVLSIVGSGGKTSLMLNLAEELRACNKVLVTTTTKIYPPDKTSYDFICIGEENCSIYDHYEENGVYVYGSFMNEDDKLIGLNKEFLNNKFKYFDYSIIEADGSKRKPIKGWRENEPVICKNTTKTIGVLDITCIGKIINDINVHRLDHFINISNGSLGEKISIPMISSLITHPIGLFKDSVGEKILFINKVENQHTTLLANELIKHLHSNSNLFIDKIIIGSLKEKRYSLVSL</sequence>
<dbReference type="STRING" id="29341.RSJ17_06275"/>
<comment type="caution">
    <text evidence="1">The sequence shown here is derived from an EMBL/GenBank/DDBJ whole genome shotgun (WGS) entry which is preliminary data.</text>
</comment>
<organism evidence="1 2">
    <name type="scientific">Clostridium argentinense CDC 2741</name>
    <dbReference type="NCBI Taxonomy" id="1418104"/>
    <lineage>
        <taxon>Bacteria</taxon>
        <taxon>Bacillati</taxon>
        <taxon>Bacillota</taxon>
        <taxon>Clostridia</taxon>
        <taxon>Eubacteriales</taxon>
        <taxon>Clostridiaceae</taxon>
        <taxon>Clostridium</taxon>
    </lineage>
</organism>
<dbReference type="InterPro" id="IPR017587">
    <property type="entry name" value="YqeC"/>
</dbReference>
<gene>
    <name evidence="1" type="ORF">U732_695</name>
</gene>
<reference evidence="1 2" key="1">
    <citation type="journal article" date="2015" name="Infect. Genet. Evol.">
        <title>Genomic sequences of six botulinum neurotoxin-producing strains representing three clostridial species illustrate the mobility and diversity of botulinum neurotoxin genes.</title>
        <authorList>
            <person name="Smith T.J."/>
            <person name="Hill K.K."/>
            <person name="Xie G."/>
            <person name="Foley B.T."/>
            <person name="Williamson C.H."/>
            <person name="Foster J.T."/>
            <person name="Johnson S.L."/>
            <person name="Chertkov O."/>
            <person name="Teshima H."/>
            <person name="Gibbons H.S."/>
            <person name="Johnsky L.A."/>
            <person name="Karavis M.A."/>
            <person name="Smith L.A."/>
        </authorList>
    </citation>
    <scope>NUCLEOTIDE SEQUENCE [LARGE SCALE GENOMIC DNA]</scope>
    <source>
        <strain evidence="1 2">CDC 2741</strain>
    </source>
</reference>
<keyword evidence="2" id="KW-1185">Reference proteome</keyword>
<dbReference type="OrthoDB" id="368187at2"/>
<dbReference type="Proteomes" id="UP000031366">
    <property type="component" value="Unassembled WGS sequence"/>
</dbReference>
<dbReference type="AlphaFoldDB" id="A0A0C1TWM2"/>
<dbReference type="RefSeq" id="WP_039636718.1">
    <property type="nucleotide sequence ID" value="NZ_AYSO01000020.1"/>
</dbReference>
<accession>A0A0C1TWM2</accession>
<proteinExistence type="predicted"/>
<evidence type="ECO:0000313" key="1">
    <source>
        <dbReference type="EMBL" id="KIE45104.1"/>
    </source>
</evidence>
<dbReference type="Pfam" id="PF19842">
    <property type="entry name" value="YqeC"/>
    <property type="match status" value="1"/>
</dbReference>
<dbReference type="EMBL" id="AYSO01000020">
    <property type="protein sequence ID" value="KIE45104.1"/>
    <property type="molecule type" value="Genomic_DNA"/>
</dbReference>
<protein>
    <submittedName>
        <fullName evidence="1">Putative selenium-dependent hydroxylase accessory protein YqeC</fullName>
    </submittedName>
</protein>
<dbReference type="NCBIfam" id="TIGR03172">
    <property type="entry name" value="selenium cofactor biosynthesis protein YqeC"/>
    <property type="match status" value="1"/>
</dbReference>
<evidence type="ECO:0000313" key="2">
    <source>
        <dbReference type="Proteomes" id="UP000031366"/>
    </source>
</evidence>